<comment type="pathway">
    <text evidence="4">Nitrogen metabolism; urea degradation; CO(2) and NH(3) from urea (urease route): step 1/1.</text>
</comment>
<dbReference type="RefSeq" id="WP_102844786.1">
    <property type="nucleotide sequence ID" value="NZ_PDZR01000022.1"/>
</dbReference>
<dbReference type="Gene3D" id="3.30.280.10">
    <property type="entry name" value="Urease, gamma-like subunit"/>
    <property type="match status" value="1"/>
</dbReference>
<dbReference type="UniPathway" id="UPA00258">
    <property type="reaction ID" value="UER00370"/>
</dbReference>
<dbReference type="NCBIfam" id="TIGR00193">
    <property type="entry name" value="urease_gam"/>
    <property type="match status" value="1"/>
</dbReference>
<dbReference type="InterPro" id="IPR050069">
    <property type="entry name" value="Urease_subunit"/>
</dbReference>
<accession>A0A2J7TDQ9</accession>
<dbReference type="InterPro" id="IPR002026">
    <property type="entry name" value="Urease_gamma/gamma-beta_su"/>
</dbReference>
<dbReference type="PANTHER" id="PTHR33569">
    <property type="entry name" value="UREASE"/>
    <property type="match status" value="1"/>
</dbReference>
<dbReference type="GO" id="GO:0043419">
    <property type="term" value="P:urea catabolic process"/>
    <property type="evidence" value="ECO:0007669"/>
    <property type="project" value="UniProtKB-UniRule"/>
</dbReference>
<organism evidence="6 7">
    <name type="scientific">Methylocella silvestris</name>
    <dbReference type="NCBI Taxonomy" id="199596"/>
    <lineage>
        <taxon>Bacteria</taxon>
        <taxon>Pseudomonadati</taxon>
        <taxon>Pseudomonadota</taxon>
        <taxon>Alphaproteobacteria</taxon>
        <taxon>Hyphomicrobiales</taxon>
        <taxon>Beijerinckiaceae</taxon>
        <taxon>Methylocella</taxon>
    </lineage>
</organism>
<dbReference type="EC" id="3.5.1.5" evidence="4 5"/>
<keyword evidence="2 4" id="KW-0378">Hydrolase</keyword>
<dbReference type="InterPro" id="IPR036463">
    <property type="entry name" value="Urease_gamma_sf"/>
</dbReference>
<dbReference type="AlphaFoldDB" id="A0A2J7TDQ9"/>
<dbReference type="PANTHER" id="PTHR33569:SF1">
    <property type="entry name" value="UREASE"/>
    <property type="match status" value="1"/>
</dbReference>
<comment type="subcellular location">
    <subcellularLocation>
        <location evidence="4 5">Cytoplasm</location>
    </subcellularLocation>
</comment>
<comment type="similarity">
    <text evidence="4 5">Belongs to the urease gamma subunit family.</text>
</comment>
<keyword evidence="1 4" id="KW-0963">Cytoplasm</keyword>
<protein>
    <recommendedName>
        <fullName evidence="4 5">Urease subunit gamma</fullName>
        <ecNumber evidence="4 5">3.5.1.5</ecNumber>
    </recommendedName>
    <alternativeName>
        <fullName evidence="4">Urea amidohydrolase subunit gamma</fullName>
    </alternativeName>
</protein>
<dbReference type="NCBIfam" id="NF009712">
    <property type="entry name" value="PRK13241.1"/>
    <property type="match status" value="1"/>
</dbReference>
<dbReference type="InterPro" id="IPR012010">
    <property type="entry name" value="Urease_gamma"/>
</dbReference>
<comment type="subunit">
    <text evidence="4">Heterotrimer of UreA (gamma), UreB (beta) and UreC (alpha) subunits. Three heterotrimers associate to form the active enzyme.</text>
</comment>
<dbReference type="PIRSF" id="PIRSF001223">
    <property type="entry name" value="Urease_gamma"/>
    <property type="match status" value="1"/>
</dbReference>
<name>A0A2J7TDQ9_METSI</name>
<dbReference type="GO" id="GO:0016151">
    <property type="term" value="F:nickel cation binding"/>
    <property type="evidence" value="ECO:0007669"/>
    <property type="project" value="InterPro"/>
</dbReference>
<evidence type="ECO:0000313" key="6">
    <source>
        <dbReference type="EMBL" id="PNG24902.1"/>
    </source>
</evidence>
<dbReference type="OrthoDB" id="9797217at2"/>
<evidence type="ECO:0000313" key="7">
    <source>
        <dbReference type="Proteomes" id="UP000236286"/>
    </source>
</evidence>
<proteinExistence type="inferred from homology"/>
<reference evidence="6 7" key="1">
    <citation type="submission" date="2017-10" db="EMBL/GenBank/DDBJ databases">
        <title>Genome announcement of Methylocella silvestris TVC from permafrost.</title>
        <authorList>
            <person name="Wang J."/>
            <person name="Geng K."/>
            <person name="Ul-Haque F."/>
            <person name="Crombie A.T."/>
            <person name="Street L.E."/>
            <person name="Wookey P.A."/>
            <person name="Murrell J.C."/>
            <person name="Pratscher J."/>
        </authorList>
    </citation>
    <scope>NUCLEOTIDE SEQUENCE [LARGE SCALE GENOMIC DNA]</scope>
    <source>
        <strain evidence="6 7">TVC</strain>
    </source>
</reference>
<sequence length="100" mass="11087">MNLSPREKDKLLVAMAAVVARRRLERGVKLNYPEAVALITDFVVEGARDGHSVADLMERGGAVIRREQVMEGVAEMIDEIQVEATFTDGTKLVTVHEPIR</sequence>
<evidence type="ECO:0000256" key="5">
    <source>
        <dbReference type="RuleBase" id="RU003850"/>
    </source>
</evidence>
<dbReference type="EMBL" id="PDZR01000022">
    <property type="protein sequence ID" value="PNG24902.1"/>
    <property type="molecule type" value="Genomic_DNA"/>
</dbReference>
<dbReference type="GO" id="GO:0009039">
    <property type="term" value="F:urease activity"/>
    <property type="evidence" value="ECO:0007669"/>
    <property type="project" value="UniProtKB-UniRule"/>
</dbReference>
<gene>
    <name evidence="4" type="primary">ureA</name>
    <name evidence="6" type="ORF">CR492_16265</name>
</gene>
<comment type="caution">
    <text evidence="6">The sequence shown here is derived from an EMBL/GenBank/DDBJ whole genome shotgun (WGS) entry which is preliminary data.</text>
</comment>
<evidence type="ECO:0000256" key="1">
    <source>
        <dbReference type="ARBA" id="ARBA00022490"/>
    </source>
</evidence>
<dbReference type="CDD" id="cd00390">
    <property type="entry name" value="Urease_gamma"/>
    <property type="match status" value="1"/>
</dbReference>
<dbReference type="Proteomes" id="UP000236286">
    <property type="component" value="Unassembled WGS sequence"/>
</dbReference>
<dbReference type="Pfam" id="PF00547">
    <property type="entry name" value="Urease_gamma"/>
    <property type="match status" value="1"/>
</dbReference>
<dbReference type="HAMAP" id="MF_00739">
    <property type="entry name" value="Urease_gamma"/>
    <property type="match status" value="1"/>
</dbReference>
<evidence type="ECO:0000256" key="2">
    <source>
        <dbReference type="ARBA" id="ARBA00022801"/>
    </source>
</evidence>
<evidence type="ECO:0000256" key="4">
    <source>
        <dbReference type="HAMAP-Rule" id="MF_00739"/>
    </source>
</evidence>
<dbReference type="SUPFAM" id="SSF54111">
    <property type="entry name" value="Urease, gamma-subunit"/>
    <property type="match status" value="1"/>
</dbReference>
<dbReference type="GO" id="GO:0005737">
    <property type="term" value="C:cytoplasm"/>
    <property type="evidence" value="ECO:0007669"/>
    <property type="project" value="UniProtKB-SubCell"/>
</dbReference>
<comment type="catalytic activity">
    <reaction evidence="3 4 5">
        <text>urea + 2 H2O + H(+) = hydrogencarbonate + 2 NH4(+)</text>
        <dbReference type="Rhea" id="RHEA:20557"/>
        <dbReference type="ChEBI" id="CHEBI:15377"/>
        <dbReference type="ChEBI" id="CHEBI:15378"/>
        <dbReference type="ChEBI" id="CHEBI:16199"/>
        <dbReference type="ChEBI" id="CHEBI:17544"/>
        <dbReference type="ChEBI" id="CHEBI:28938"/>
        <dbReference type="EC" id="3.5.1.5"/>
    </reaction>
</comment>
<evidence type="ECO:0000256" key="3">
    <source>
        <dbReference type="ARBA" id="ARBA00047778"/>
    </source>
</evidence>